<proteinExistence type="predicted"/>
<dbReference type="Pfam" id="PF07963">
    <property type="entry name" value="N_methyl"/>
    <property type="match status" value="1"/>
</dbReference>
<evidence type="ECO:0000256" key="4">
    <source>
        <dbReference type="ARBA" id="ARBA00023237"/>
    </source>
</evidence>
<dbReference type="SUPFAM" id="SSF54523">
    <property type="entry name" value="Pili subunits"/>
    <property type="match status" value="1"/>
</dbReference>
<sequence>MKGAQGTGVHPRRGGALGRDGFTLVELLIVLAIIGVLATVLLPSLVRARVLANQRAAGAFAHNVYKASFAYVAASPGQAVVTDGDCSDGYTAGGYHVPPARPMVVSCRVTDADGNGVPEVEVRDRYGGVHSY</sequence>
<dbReference type="AlphaFoldDB" id="A0A7C4V488"/>
<comment type="caution">
    <text evidence="6">The sequence shown here is derived from an EMBL/GenBank/DDBJ whole genome shotgun (WGS) entry which is preliminary data.</text>
</comment>
<gene>
    <name evidence="6" type="ORF">ENK37_00200</name>
</gene>
<accession>A0A7C4V488</accession>
<organism evidence="6">
    <name type="scientific">Oceanithermus profundus</name>
    <dbReference type="NCBI Taxonomy" id="187137"/>
    <lineage>
        <taxon>Bacteria</taxon>
        <taxon>Thermotogati</taxon>
        <taxon>Deinococcota</taxon>
        <taxon>Deinococci</taxon>
        <taxon>Thermales</taxon>
        <taxon>Thermaceae</taxon>
        <taxon>Oceanithermus</taxon>
    </lineage>
</organism>
<dbReference type="InterPro" id="IPR012902">
    <property type="entry name" value="N_methyl_site"/>
</dbReference>
<comment type="subcellular location">
    <subcellularLocation>
        <location evidence="1">Cell outer membrane</location>
        <topology evidence="1">Single-pass membrane protein</topology>
    </subcellularLocation>
    <subcellularLocation>
        <location evidence="2">Periplasm</location>
    </subcellularLocation>
</comment>
<dbReference type="Proteomes" id="UP000885759">
    <property type="component" value="Unassembled WGS sequence"/>
</dbReference>
<keyword evidence="5" id="KW-0472">Membrane</keyword>
<dbReference type="InterPro" id="IPR045584">
    <property type="entry name" value="Pilin-like"/>
</dbReference>
<evidence type="ECO:0000256" key="2">
    <source>
        <dbReference type="ARBA" id="ARBA00004418"/>
    </source>
</evidence>
<dbReference type="NCBIfam" id="TIGR02532">
    <property type="entry name" value="IV_pilin_GFxxxE"/>
    <property type="match status" value="1"/>
</dbReference>
<feature type="transmembrane region" description="Helical" evidence="5">
    <location>
        <begin position="27"/>
        <end position="46"/>
    </location>
</feature>
<evidence type="ECO:0000256" key="1">
    <source>
        <dbReference type="ARBA" id="ARBA00004203"/>
    </source>
</evidence>
<keyword evidence="5" id="KW-1133">Transmembrane helix</keyword>
<keyword evidence="3" id="KW-0574">Periplasm</keyword>
<dbReference type="GO" id="GO:0042597">
    <property type="term" value="C:periplasmic space"/>
    <property type="evidence" value="ECO:0007669"/>
    <property type="project" value="UniProtKB-SubCell"/>
</dbReference>
<keyword evidence="5" id="KW-0812">Transmembrane</keyword>
<dbReference type="Gene3D" id="3.30.700.10">
    <property type="entry name" value="Glycoprotein, Type 4 Pilin"/>
    <property type="match status" value="1"/>
</dbReference>
<evidence type="ECO:0000256" key="3">
    <source>
        <dbReference type="ARBA" id="ARBA00022764"/>
    </source>
</evidence>
<name>A0A7C4V488_9DEIN</name>
<evidence type="ECO:0000313" key="6">
    <source>
        <dbReference type="EMBL" id="HGY08467.1"/>
    </source>
</evidence>
<dbReference type="GO" id="GO:0009279">
    <property type="term" value="C:cell outer membrane"/>
    <property type="evidence" value="ECO:0007669"/>
    <property type="project" value="UniProtKB-SubCell"/>
</dbReference>
<evidence type="ECO:0000256" key="5">
    <source>
        <dbReference type="SAM" id="Phobius"/>
    </source>
</evidence>
<keyword evidence="4" id="KW-0998">Cell outer membrane</keyword>
<reference evidence="6" key="1">
    <citation type="journal article" date="2020" name="mSystems">
        <title>Genome- and Community-Level Interaction Insights into Carbon Utilization and Element Cycling Functions of Hydrothermarchaeota in Hydrothermal Sediment.</title>
        <authorList>
            <person name="Zhou Z."/>
            <person name="Liu Y."/>
            <person name="Xu W."/>
            <person name="Pan J."/>
            <person name="Luo Z.H."/>
            <person name="Li M."/>
        </authorList>
    </citation>
    <scope>NUCLEOTIDE SEQUENCE [LARGE SCALE GENOMIC DNA]</scope>
    <source>
        <strain evidence="6">HyVt-570</strain>
    </source>
</reference>
<dbReference type="EMBL" id="DRPZ01000007">
    <property type="protein sequence ID" value="HGY08467.1"/>
    <property type="molecule type" value="Genomic_DNA"/>
</dbReference>
<protein>
    <submittedName>
        <fullName evidence="6">Type II secretion system protein</fullName>
    </submittedName>
</protein>